<proteinExistence type="predicted"/>
<protein>
    <recommendedName>
        <fullName evidence="3">DUF659 domain-containing protein</fullName>
    </recommendedName>
</protein>
<dbReference type="SUPFAM" id="SSF53098">
    <property type="entry name" value="Ribonuclease H-like"/>
    <property type="match status" value="1"/>
</dbReference>
<evidence type="ECO:0000313" key="2">
    <source>
        <dbReference type="Proteomes" id="UP000807469"/>
    </source>
</evidence>
<dbReference type="InterPro" id="IPR012337">
    <property type="entry name" value="RNaseH-like_sf"/>
</dbReference>
<sequence length="561" mass="63359">MLNGLRYVLCYLSQQTRANTHNIDCIPRPSTTFRKSREHTSYDNYARAIVQFLASANNDASQITASCSFAVPCKPAPILNPLDDLFGPPNGRSTRRDALMMERVPAIRKNATASPKSVVKENMTAKLQFITMSTSAKNLCYIAYLETHERISSAAFDEYYKKLPKDEIEPNTPWVAANNPVFREFVAKWISTTLVVPDRWVISGWVFDDIVKEVVDRMVTVVKGKMATGQCDRWKNIAKTSLVSTVMTVENQPYLIETHDVTRDPKTGDVLFKLVLWDIKTRKKKMRRLLLAHSPWLITLPCWAHQINLVGDMFNIRRETTEDINLALEIVKWFNNHGTALELLRQEQLHSFDGKFFALILPALMRWIHHYLALTRITKLKAARIVVFRGTYPVSMFYSLNLSYIHDRPTALSISYASCLTSSTVPISIDQLRSITISITKATSGGGLQSMKESLGTHREISTHGGLYRLGDTLKQETLKQAGMHITQNPLSVLRCRTPSLSCSGDASPIPPTSLPSVRLCGTRCIGIDAWVKIVLWRPSQHRILFHLRLGTRLLAACIKS</sequence>
<comment type="caution">
    <text evidence="1">The sequence shown here is derived from an EMBL/GenBank/DDBJ whole genome shotgun (WGS) entry which is preliminary data.</text>
</comment>
<evidence type="ECO:0000313" key="1">
    <source>
        <dbReference type="EMBL" id="KAF9471055.1"/>
    </source>
</evidence>
<dbReference type="OrthoDB" id="3270520at2759"/>
<dbReference type="AlphaFoldDB" id="A0A9P6CRE5"/>
<keyword evidence="2" id="KW-1185">Reference proteome</keyword>
<name>A0A9P6CRE5_9AGAR</name>
<dbReference type="Proteomes" id="UP000807469">
    <property type="component" value="Unassembled WGS sequence"/>
</dbReference>
<evidence type="ECO:0008006" key="3">
    <source>
        <dbReference type="Google" id="ProtNLM"/>
    </source>
</evidence>
<dbReference type="EMBL" id="MU155770">
    <property type="protein sequence ID" value="KAF9471055.1"/>
    <property type="molecule type" value="Genomic_DNA"/>
</dbReference>
<reference evidence="1" key="1">
    <citation type="submission" date="2020-11" db="EMBL/GenBank/DDBJ databases">
        <authorList>
            <consortium name="DOE Joint Genome Institute"/>
            <person name="Ahrendt S."/>
            <person name="Riley R."/>
            <person name="Andreopoulos W."/>
            <person name="Labutti K."/>
            <person name="Pangilinan J."/>
            <person name="Ruiz-Duenas F.J."/>
            <person name="Barrasa J.M."/>
            <person name="Sanchez-Garcia M."/>
            <person name="Camarero S."/>
            <person name="Miyauchi S."/>
            <person name="Serrano A."/>
            <person name="Linde D."/>
            <person name="Babiker R."/>
            <person name="Drula E."/>
            <person name="Ayuso-Fernandez I."/>
            <person name="Pacheco R."/>
            <person name="Padilla G."/>
            <person name="Ferreira P."/>
            <person name="Barriuso J."/>
            <person name="Kellner H."/>
            <person name="Castanera R."/>
            <person name="Alfaro M."/>
            <person name="Ramirez L."/>
            <person name="Pisabarro A.G."/>
            <person name="Kuo A."/>
            <person name="Tritt A."/>
            <person name="Lipzen A."/>
            <person name="He G."/>
            <person name="Yan M."/>
            <person name="Ng V."/>
            <person name="Cullen D."/>
            <person name="Martin F."/>
            <person name="Rosso M.-N."/>
            <person name="Henrissat B."/>
            <person name="Hibbett D."/>
            <person name="Martinez A.T."/>
            <person name="Grigoriev I.V."/>
        </authorList>
    </citation>
    <scope>NUCLEOTIDE SEQUENCE</scope>
    <source>
        <strain evidence="1">CIRM-BRFM 674</strain>
    </source>
</reference>
<accession>A0A9P6CRE5</accession>
<gene>
    <name evidence="1" type="ORF">BDN70DRAFT_939231</name>
</gene>
<organism evidence="1 2">
    <name type="scientific">Pholiota conissans</name>
    <dbReference type="NCBI Taxonomy" id="109636"/>
    <lineage>
        <taxon>Eukaryota</taxon>
        <taxon>Fungi</taxon>
        <taxon>Dikarya</taxon>
        <taxon>Basidiomycota</taxon>
        <taxon>Agaricomycotina</taxon>
        <taxon>Agaricomycetes</taxon>
        <taxon>Agaricomycetidae</taxon>
        <taxon>Agaricales</taxon>
        <taxon>Agaricineae</taxon>
        <taxon>Strophariaceae</taxon>
        <taxon>Pholiota</taxon>
    </lineage>
</organism>